<feature type="domain" description="Major facilitator superfamily (MFS) profile" evidence="11">
    <location>
        <begin position="102"/>
        <end position="493"/>
    </location>
</feature>
<comment type="subcellular location">
    <subcellularLocation>
        <location evidence="2">Membrane</location>
        <topology evidence="2">Multi-pass membrane protein</topology>
    </subcellularLocation>
</comment>
<dbReference type="SFLD" id="SFLDS00032">
    <property type="entry name" value="Radical_SAM_3-amino-3-carboxyp"/>
    <property type="match status" value="2"/>
</dbReference>
<feature type="region of interest" description="Disordered" evidence="9">
    <location>
        <begin position="878"/>
        <end position="966"/>
    </location>
</feature>
<feature type="transmembrane region" description="Helical" evidence="10">
    <location>
        <begin position="104"/>
        <end position="124"/>
    </location>
</feature>
<evidence type="ECO:0000256" key="4">
    <source>
        <dbReference type="ARBA" id="ARBA00006179"/>
    </source>
</evidence>
<keyword evidence="7" id="KW-0411">Iron-sulfur</keyword>
<dbReference type="InterPro" id="IPR020846">
    <property type="entry name" value="MFS_dom"/>
</dbReference>
<evidence type="ECO:0000313" key="13">
    <source>
        <dbReference type="Proteomes" id="UP001303222"/>
    </source>
</evidence>
<dbReference type="GO" id="GO:0090560">
    <property type="term" value="F:2-(3-amino-3-carboxypropyl)histidine synthase activity"/>
    <property type="evidence" value="ECO:0007669"/>
    <property type="project" value="InterPro"/>
</dbReference>
<evidence type="ECO:0000256" key="3">
    <source>
        <dbReference type="ARBA" id="ARBA00005156"/>
    </source>
</evidence>
<feature type="region of interest" description="Disordered" evidence="9">
    <location>
        <begin position="1"/>
        <end position="77"/>
    </location>
</feature>
<feature type="compositionally biased region" description="Polar residues" evidence="9">
    <location>
        <begin position="15"/>
        <end position="36"/>
    </location>
</feature>
<comment type="similarity">
    <text evidence="4">Belongs to the DPH1/DPH2 family. DPH2 subfamily.</text>
</comment>
<keyword evidence="10" id="KW-0812">Transmembrane</keyword>
<dbReference type="SUPFAM" id="SSF103473">
    <property type="entry name" value="MFS general substrate transporter"/>
    <property type="match status" value="1"/>
</dbReference>
<dbReference type="PANTHER" id="PTHR10762">
    <property type="entry name" value="DIPHTHAMIDE BIOSYNTHESIS PROTEIN"/>
    <property type="match status" value="1"/>
</dbReference>
<feature type="transmembrane region" description="Helical" evidence="10">
    <location>
        <begin position="375"/>
        <end position="396"/>
    </location>
</feature>
<evidence type="ECO:0000256" key="7">
    <source>
        <dbReference type="ARBA" id="ARBA00023014"/>
    </source>
</evidence>
<dbReference type="AlphaFoldDB" id="A0AAN6NUT8"/>
<name>A0AAN6NUT8_9PEZI</name>
<dbReference type="Gene3D" id="1.20.1250.20">
    <property type="entry name" value="MFS general substrate transporter like domains"/>
    <property type="match status" value="1"/>
</dbReference>
<feature type="transmembrane region" description="Helical" evidence="10">
    <location>
        <begin position="144"/>
        <end position="166"/>
    </location>
</feature>
<dbReference type="GO" id="GO:0017183">
    <property type="term" value="P:protein histidyl modification to diphthamide"/>
    <property type="evidence" value="ECO:0007669"/>
    <property type="project" value="InterPro"/>
</dbReference>
<feature type="compositionally biased region" description="Low complexity" evidence="9">
    <location>
        <begin position="893"/>
        <end position="903"/>
    </location>
</feature>
<dbReference type="SFLD" id="SFLDF00408">
    <property type="entry name" value="Diphthamide_biosynthesis_famil"/>
    <property type="match status" value="1"/>
</dbReference>
<dbReference type="InterPro" id="IPR010014">
    <property type="entry name" value="DHP2"/>
</dbReference>
<keyword evidence="6" id="KW-0408">Iron</keyword>
<keyword evidence="10" id="KW-0472">Membrane</keyword>
<gene>
    <name evidence="12" type="ORF">QBC32DRAFT_370364</name>
</gene>
<comment type="pathway">
    <text evidence="3">Protein modification; peptidyl-diphthamide biosynthesis.</text>
</comment>
<proteinExistence type="inferred from homology"/>
<keyword evidence="5" id="KW-0479">Metal-binding</keyword>
<dbReference type="NCBIfam" id="TIGR00322">
    <property type="entry name" value="diphth2_R"/>
    <property type="match status" value="1"/>
</dbReference>
<dbReference type="Proteomes" id="UP001303222">
    <property type="component" value="Unassembled WGS sequence"/>
</dbReference>
<dbReference type="InterPro" id="IPR042265">
    <property type="entry name" value="DPH1/DPH2_3"/>
</dbReference>
<feature type="transmembrane region" description="Helical" evidence="10">
    <location>
        <begin position="259"/>
        <end position="282"/>
    </location>
</feature>
<dbReference type="CDD" id="cd17352">
    <property type="entry name" value="MFS_MCT_SLC16"/>
    <property type="match status" value="1"/>
</dbReference>
<dbReference type="InterPro" id="IPR042263">
    <property type="entry name" value="DPH1/DPH2_1"/>
</dbReference>
<evidence type="ECO:0000256" key="8">
    <source>
        <dbReference type="ARBA" id="ARBA00080784"/>
    </source>
</evidence>
<dbReference type="Pfam" id="PF01866">
    <property type="entry name" value="Diphthamide_syn"/>
    <property type="match status" value="1"/>
</dbReference>
<dbReference type="SFLD" id="SFLDG01121">
    <property type="entry name" value="Diphthamide_biosynthesis"/>
    <property type="match status" value="1"/>
</dbReference>
<comment type="caution">
    <text evidence="12">The sequence shown here is derived from an EMBL/GenBank/DDBJ whole genome shotgun (WGS) entry which is preliminary data.</text>
</comment>
<feature type="compositionally biased region" description="Acidic residues" evidence="9">
    <location>
        <begin position="906"/>
        <end position="915"/>
    </location>
</feature>
<evidence type="ECO:0000256" key="2">
    <source>
        <dbReference type="ARBA" id="ARBA00004141"/>
    </source>
</evidence>
<dbReference type="PANTHER" id="PTHR10762:SF2">
    <property type="entry name" value="2-(3-AMINO-3-CARBOXYPROPYL)HISTIDINE SYNTHASE SUBUNIT 2"/>
    <property type="match status" value="1"/>
</dbReference>
<evidence type="ECO:0000259" key="11">
    <source>
        <dbReference type="PROSITE" id="PS50850"/>
    </source>
</evidence>
<dbReference type="PROSITE" id="PS50850">
    <property type="entry name" value="MFS"/>
    <property type="match status" value="1"/>
</dbReference>
<evidence type="ECO:0000256" key="9">
    <source>
        <dbReference type="SAM" id="MobiDB-lite"/>
    </source>
</evidence>
<feature type="transmembrane region" description="Helical" evidence="10">
    <location>
        <begin position="173"/>
        <end position="192"/>
    </location>
</feature>
<dbReference type="InterPro" id="IPR016435">
    <property type="entry name" value="DPH1/DPH2"/>
</dbReference>
<dbReference type="InterPro" id="IPR036259">
    <property type="entry name" value="MFS_trans_sf"/>
</dbReference>
<evidence type="ECO:0000256" key="6">
    <source>
        <dbReference type="ARBA" id="ARBA00023004"/>
    </source>
</evidence>
<dbReference type="GO" id="GO:0051536">
    <property type="term" value="F:iron-sulfur cluster binding"/>
    <property type="evidence" value="ECO:0007669"/>
    <property type="project" value="UniProtKB-KW"/>
</dbReference>
<sequence>MTLGRAPNAEDSCLKNHQQSPVGESLSSLPTFIDSPSDQEKGRSFVSSRGNNSDGRDSGPESDTIQDLSDSPDDAGVKCENGLARQQSAATTIIDFPEGGLQGWLVVFGSFCAMISVFGLINSAAVFESYFSAHQLVNHSASEIGWIFSLYLFIVFFVGIQVGPIFDRYGARLLVAVGSTLVVLSLMLLSLSKTYYQIMLTYSVLGGLGGALLNCPAYGSITHFFNVRRGLATGVATISGGIGGVVFPILLRYTLPSIGFPWSCRILGFIMLGLAVPANLFIKTRLKPKISHEKPKVSSLLPDFSGFRDLRYAFSAIGIFFMEWGLFMPLTYIVSYAAAHGQDATESYLLLSYLNAGSVLGRVLPGLFADRLGRFNVVIITISLCAILVFAMWLPAATSKSVLIGYAVLFGCASGSNLGLVPVCLGQLCDARQFGRYYSTAMMVASFGTLSSVPIGGALLEMGSAETGWRAHICGTHTMAGELNAAPVLSTPEDHLFEYAVVPTDDTTKPKSDDELGDIYEISRTAKEIGEGGWRRIGLQFPDHMLCDSPRVQNGTGCGCAKQAPVPVVTSQSKARRVYVLADTSYSACCVDEIAAEHVNADVVVHYGRSCLSPTSRLPVIYVFTKHTLDRDAALAAFEKEYPDKEAKVVLMADVTYQVHVQSLLSELHTRGYANLLATEIVHNPMGRIPNRKIVDAEGKEVEISNGSETSTGLNLRDYSIFHVSQPPTALLLALCSRVKNLYIFQTSSDSSSLYSAQRLLGRRYARLLSLTTAGIIGILVNTLSVSNYLSSIDSIRKQIAAAGKKSYTMVVGKLNPAKLANFAEIDGWVVVGCWESSLIEDDAGFYKPVITPFELELALASDDERVWTGEWWGGIEAVKPPVEEKTSEDTENNQTANNEQAASDGDFDSEEESAPPEFDWRTGKLVSHSRPMRMTASKPKSEKKESSPDKPDAPPRSSALTLRSKTQELASVNGVVSPGAEYLRTQRTWVGLGTDFDEEASMTIEEGRGGVARGYTVGGEGEKHLIG</sequence>
<keyword evidence="13" id="KW-1185">Reference proteome</keyword>
<reference evidence="12" key="1">
    <citation type="journal article" date="2023" name="Mol. Phylogenet. Evol.">
        <title>Genome-scale phylogeny and comparative genomics of the fungal order Sordariales.</title>
        <authorList>
            <person name="Hensen N."/>
            <person name="Bonometti L."/>
            <person name="Westerberg I."/>
            <person name="Brannstrom I.O."/>
            <person name="Guillou S."/>
            <person name="Cros-Aarteil S."/>
            <person name="Calhoun S."/>
            <person name="Haridas S."/>
            <person name="Kuo A."/>
            <person name="Mondo S."/>
            <person name="Pangilinan J."/>
            <person name="Riley R."/>
            <person name="LaButti K."/>
            <person name="Andreopoulos B."/>
            <person name="Lipzen A."/>
            <person name="Chen C."/>
            <person name="Yan M."/>
            <person name="Daum C."/>
            <person name="Ng V."/>
            <person name="Clum A."/>
            <person name="Steindorff A."/>
            <person name="Ohm R.A."/>
            <person name="Martin F."/>
            <person name="Silar P."/>
            <person name="Natvig D.O."/>
            <person name="Lalanne C."/>
            <person name="Gautier V."/>
            <person name="Ament-Velasquez S.L."/>
            <person name="Kruys A."/>
            <person name="Hutchinson M.I."/>
            <person name="Powell A.J."/>
            <person name="Barry K."/>
            <person name="Miller A.N."/>
            <person name="Grigoriev I.V."/>
            <person name="Debuchy R."/>
            <person name="Gladieux P."/>
            <person name="Hiltunen Thoren M."/>
            <person name="Johannesson H."/>
        </authorList>
    </citation>
    <scope>NUCLEOTIDE SEQUENCE</scope>
    <source>
        <strain evidence="12">CBS 626.80</strain>
    </source>
</reference>
<dbReference type="EMBL" id="MU859126">
    <property type="protein sequence ID" value="KAK3952305.1"/>
    <property type="molecule type" value="Genomic_DNA"/>
</dbReference>
<dbReference type="GO" id="GO:0016020">
    <property type="term" value="C:membrane"/>
    <property type="evidence" value="ECO:0007669"/>
    <property type="project" value="UniProtKB-SubCell"/>
</dbReference>
<accession>A0AAN6NUT8</accession>
<feature type="transmembrane region" description="Helical" evidence="10">
    <location>
        <begin position="312"/>
        <end position="338"/>
    </location>
</feature>
<dbReference type="FunFam" id="3.40.50.11840:FF:000010">
    <property type="entry name" value="2-(3-amino-3-carboxypropyl)histidine synthase subunit 2"/>
    <property type="match status" value="1"/>
</dbReference>
<evidence type="ECO:0000256" key="5">
    <source>
        <dbReference type="ARBA" id="ARBA00022723"/>
    </source>
</evidence>
<dbReference type="Pfam" id="PF07690">
    <property type="entry name" value="MFS_1"/>
    <property type="match status" value="1"/>
</dbReference>
<evidence type="ECO:0000256" key="10">
    <source>
        <dbReference type="SAM" id="Phobius"/>
    </source>
</evidence>
<feature type="compositionally biased region" description="Basic and acidic residues" evidence="9">
    <location>
        <begin position="940"/>
        <end position="954"/>
    </location>
</feature>
<comment type="cofactor">
    <cofactor evidence="1">
        <name>[4Fe-4S] cluster</name>
        <dbReference type="ChEBI" id="CHEBI:49883"/>
    </cofactor>
</comment>
<feature type="transmembrane region" description="Helical" evidence="10">
    <location>
        <begin position="437"/>
        <end position="460"/>
    </location>
</feature>
<dbReference type="NCBIfam" id="TIGR00272">
    <property type="entry name" value="DPH2"/>
    <property type="match status" value="1"/>
</dbReference>
<evidence type="ECO:0000256" key="1">
    <source>
        <dbReference type="ARBA" id="ARBA00001966"/>
    </source>
</evidence>
<protein>
    <recommendedName>
        <fullName evidence="8">S-adenosyl-L-methionine:L-histidine 3-amino-3-carboxypropyltransferase 2</fullName>
    </recommendedName>
</protein>
<keyword evidence="10" id="KW-1133">Transmembrane helix</keyword>
<dbReference type="Gene3D" id="3.40.50.11860">
    <property type="entry name" value="Diphthamide synthesis DPH1/DPH2 domain 3"/>
    <property type="match status" value="1"/>
</dbReference>
<dbReference type="GO" id="GO:0046872">
    <property type="term" value="F:metal ion binding"/>
    <property type="evidence" value="ECO:0007669"/>
    <property type="project" value="UniProtKB-KW"/>
</dbReference>
<feature type="transmembrane region" description="Helical" evidence="10">
    <location>
        <begin position="198"/>
        <end position="219"/>
    </location>
</feature>
<dbReference type="GO" id="GO:0022857">
    <property type="term" value="F:transmembrane transporter activity"/>
    <property type="evidence" value="ECO:0007669"/>
    <property type="project" value="InterPro"/>
</dbReference>
<dbReference type="InterPro" id="IPR011701">
    <property type="entry name" value="MFS"/>
</dbReference>
<organism evidence="12 13">
    <name type="scientific">Pseudoneurospora amorphoporcata</name>
    <dbReference type="NCBI Taxonomy" id="241081"/>
    <lineage>
        <taxon>Eukaryota</taxon>
        <taxon>Fungi</taxon>
        <taxon>Dikarya</taxon>
        <taxon>Ascomycota</taxon>
        <taxon>Pezizomycotina</taxon>
        <taxon>Sordariomycetes</taxon>
        <taxon>Sordariomycetidae</taxon>
        <taxon>Sordariales</taxon>
        <taxon>Sordariaceae</taxon>
        <taxon>Pseudoneurospora</taxon>
    </lineage>
</organism>
<dbReference type="FunFam" id="3.40.50.11860:FF:000001">
    <property type="entry name" value="2-(3-amino-3-carboxypropyl)histidine synthase subunit 2"/>
    <property type="match status" value="1"/>
</dbReference>
<feature type="transmembrane region" description="Helical" evidence="10">
    <location>
        <begin position="231"/>
        <end position="253"/>
    </location>
</feature>
<feature type="transmembrane region" description="Helical" evidence="10">
    <location>
        <begin position="350"/>
        <end position="368"/>
    </location>
</feature>
<reference evidence="12" key="2">
    <citation type="submission" date="2023-06" db="EMBL/GenBank/DDBJ databases">
        <authorList>
            <consortium name="Lawrence Berkeley National Laboratory"/>
            <person name="Mondo S.J."/>
            <person name="Hensen N."/>
            <person name="Bonometti L."/>
            <person name="Westerberg I."/>
            <person name="Brannstrom I.O."/>
            <person name="Guillou S."/>
            <person name="Cros-Aarteil S."/>
            <person name="Calhoun S."/>
            <person name="Haridas S."/>
            <person name="Kuo A."/>
            <person name="Pangilinan J."/>
            <person name="Riley R."/>
            <person name="Labutti K."/>
            <person name="Andreopoulos B."/>
            <person name="Lipzen A."/>
            <person name="Chen C."/>
            <person name="Yanf M."/>
            <person name="Daum C."/>
            <person name="Ng V."/>
            <person name="Clum A."/>
            <person name="Steindorff A."/>
            <person name="Ohm R."/>
            <person name="Martin F."/>
            <person name="Silar P."/>
            <person name="Natvig D."/>
            <person name="Lalanne C."/>
            <person name="Gautier V."/>
            <person name="Ament-Velasquez S.L."/>
            <person name="Kruys A."/>
            <person name="Hutchinson M.I."/>
            <person name="Powell A.J."/>
            <person name="Barry K."/>
            <person name="Miller A.N."/>
            <person name="Grigoriev I.V."/>
            <person name="Debuchy R."/>
            <person name="Gladieux P."/>
            <person name="Thoren M.H."/>
            <person name="Johannesson H."/>
        </authorList>
    </citation>
    <scope>NUCLEOTIDE SEQUENCE</scope>
    <source>
        <strain evidence="12">CBS 626.80</strain>
    </source>
</reference>
<feature type="transmembrane region" description="Helical" evidence="10">
    <location>
        <begin position="402"/>
        <end position="425"/>
    </location>
</feature>
<dbReference type="Gene3D" id="3.40.50.11840">
    <property type="entry name" value="Diphthamide synthesis DPH1/DPH2 domain 1"/>
    <property type="match status" value="1"/>
</dbReference>
<evidence type="ECO:0000313" key="12">
    <source>
        <dbReference type="EMBL" id="KAK3952305.1"/>
    </source>
</evidence>